<dbReference type="EMBL" id="CAJGYO010000013">
    <property type="protein sequence ID" value="CAD6264957.1"/>
    <property type="molecule type" value="Genomic_DNA"/>
</dbReference>
<dbReference type="Proteomes" id="UP000604825">
    <property type="component" value="Unassembled WGS sequence"/>
</dbReference>
<dbReference type="Pfam" id="PF24068">
    <property type="entry name" value="TPD1_C"/>
    <property type="match status" value="1"/>
</dbReference>
<protein>
    <submittedName>
        <fullName evidence="3">Uncharacterized protein</fullName>
    </submittedName>
</protein>
<dbReference type="AlphaFoldDB" id="A0A811R4H5"/>
<organism evidence="3 4">
    <name type="scientific">Miscanthus lutarioriparius</name>
    <dbReference type="NCBI Taxonomy" id="422564"/>
    <lineage>
        <taxon>Eukaryota</taxon>
        <taxon>Viridiplantae</taxon>
        <taxon>Streptophyta</taxon>
        <taxon>Embryophyta</taxon>
        <taxon>Tracheophyta</taxon>
        <taxon>Spermatophyta</taxon>
        <taxon>Magnoliopsida</taxon>
        <taxon>Liliopsida</taxon>
        <taxon>Poales</taxon>
        <taxon>Poaceae</taxon>
        <taxon>PACMAD clade</taxon>
        <taxon>Panicoideae</taxon>
        <taxon>Andropogonodae</taxon>
        <taxon>Andropogoneae</taxon>
        <taxon>Saccharinae</taxon>
        <taxon>Miscanthus</taxon>
    </lineage>
</organism>
<dbReference type="Gene3D" id="1.25.40.180">
    <property type="match status" value="1"/>
</dbReference>
<gene>
    <name evidence="3" type="ORF">NCGR_LOCUS48262</name>
</gene>
<keyword evidence="4" id="KW-1185">Reference proteome</keyword>
<name>A0A811R4H5_9POAL</name>
<feature type="compositionally biased region" description="Basic and acidic residues" evidence="2">
    <location>
        <begin position="56"/>
        <end position="69"/>
    </location>
</feature>
<proteinExistence type="predicted"/>
<evidence type="ECO:0000313" key="4">
    <source>
        <dbReference type="Proteomes" id="UP000604825"/>
    </source>
</evidence>
<dbReference type="OrthoDB" id="414546at2759"/>
<sequence>MAFFVLSTPRCPHNLHYAAGNRRCQGLLMNGPSYGNGPWPWHSRALAWMSSIGVDHRPSPTRAQEHQLERSSNNKIQTEPSILVLPHGSFYQACPRRDAQALCRAQRVDRAHARTIRGHFGRHRARAFRRPLSAVPAGPLHPALRTVAAAVPVLVPVPAPLPRQILCSPGVAGGGGGTGGPIWQSRMDEGCAAVEDIAVYRGHDDCLHNDGQPLLGGETISFEYANTFPSELSVRVATCIDPTMPTTFRPASISIQAQVVFDKMPRRYNTSVYPPHSNGVAAFGPVSVIQEAPESIQSCFSPPSCRSWDAVPHKQPWPPPEQFGTQGNGVQLRPTPWPSFIGNTVQVADLIKWLCYNSECTVAGPLFRLHLIIARRVRMLVMNWDCIWFKVHWRLPACVCGTLTEPSLPHKYFKWKIIERVVQCGQHCHELLKPAGQVDKFNKELLTCILVLSPPWTWTPQCLPSVRRLISGGGDLGAVTRKLFYSYQTKVVAGQGFKPWNEISVHVTMMTTLKPVDQSSEHVPRLLRATELIIVKLIDGTPVRIWELVDRSSGHGIPWVLFLAIASVYGYRNLQCILALFSLYWPVTFEKEVGLGCLIWNIHMSRVVECLYHDLFGTPLFISMKAKDYNRKNMHSPAAEALITKLLKDASAKCLVSSSQMMKGFYRVAKSLAAIILAIPSAKLAKSEPTVTHVVAPHALPKDTGRQL</sequence>
<dbReference type="SUPFAM" id="SSF48371">
    <property type="entry name" value="ARM repeat"/>
    <property type="match status" value="1"/>
</dbReference>
<reference evidence="3" key="1">
    <citation type="submission" date="2020-10" db="EMBL/GenBank/DDBJ databases">
        <authorList>
            <person name="Han B."/>
            <person name="Lu T."/>
            <person name="Zhao Q."/>
            <person name="Huang X."/>
            <person name="Zhao Y."/>
        </authorList>
    </citation>
    <scope>NUCLEOTIDE SEQUENCE</scope>
</reference>
<dbReference type="InterPro" id="IPR016024">
    <property type="entry name" value="ARM-type_fold"/>
</dbReference>
<feature type="region of interest" description="Disordered" evidence="2">
    <location>
        <begin position="56"/>
        <end position="77"/>
    </location>
</feature>
<evidence type="ECO:0000256" key="1">
    <source>
        <dbReference type="ARBA" id="ARBA00022729"/>
    </source>
</evidence>
<comment type="caution">
    <text evidence="3">The sequence shown here is derived from an EMBL/GenBank/DDBJ whole genome shotgun (WGS) entry which is preliminary data.</text>
</comment>
<evidence type="ECO:0000313" key="3">
    <source>
        <dbReference type="EMBL" id="CAD6264957.1"/>
    </source>
</evidence>
<keyword evidence="1" id="KW-0732">Signal</keyword>
<dbReference type="InterPro" id="IPR040361">
    <property type="entry name" value="TPD1"/>
</dbReference>
<evidence type="ECO:0000256" key="2">
    <source>
        <dbReference type="SAM" id="MobiDB-lite"/>
    </source>
</evidence>
<accession>A0A811R4H5</accession>